<dbReference type="PROSITE" id="PS50995">
    <property type="entry name" value="HTH_MARR_2"/>
    <property type="match status" value="1"/>
</dbReference>
<evidence type="ECO:0000259" key="1">
    <source>
        <dbReference type="PROSITE" id="PS50995"/>
    </source>
</evidence>
<dbReference type="PANTHER" id="PTHR33164">
    <property type="entry name" value="TRANSCRIPTIONAL REGULATOR, MARR FAMILY"/>
    <property type="match status" value="1"/>
</dbReference>
<dbReference type="InterPro" id="IPR036388">
    <property type="entry name" value="WH-like_DNA-bd_sf"/>
</dbReference>
<organism evidence="2 3">
    <name type="scientific">Citricoccus muralis</name>
    <dbReference type="NCBI Taxonomy" id="169134"/>
    <lineage>
        <taxon>Bacteria</taxon>
        <taxon>Bacillati</taxon>
        <taxon>Actinomycetota</taxon>
        <taxon>Actinomycetes</taxon>
        <taxon>Micrococcales</taxon>
        <taxon>Micrococcaceae</taxon>
        <taxon>Citricoccus</taxon>
    </lineage>
</organism>
<comment type="caution">
    <text evidence="2">The sequence shown here is derived from an EMBL/GenBank/DDBJ whole genome shotgun (WGS) entry which is preliminary data.</text>
</comment>
<dbReference type="RefSeq" id="WP_115930873.1">
    <property type="nucleotide sequence ID" value="NZ_QREH01000001.1"/>
</dbReference>
<dbReference type="GO" id="GO:0006950">
    <property type="term" value="P:response to stress"/>
    <property type="evidence" value="ECO:0007669"/>
    <property type="project" value="TreeGrafter"/>
</dbReference>
<dbReference type="SMART" id="SM00347">
    <property type="entry name" value="HTH_MARR"/>
    <property type="match status" value="1"/>
</dbReference>
<keyword evidence="3" id="KW-1185">Reference proteome</keyword>
<dbReference type="InterPro" id="IPR036390">
    <property type="entry name" value="WH_DNA-bd_sf"/>
</dbReference>
<dbReference type="InterPro" id="IPR039422">
    <property type="entry name" value="MarR/SlyA-like"/>
</dbReference>
<dbReference type="Proteomes" id="UP000256727">
    <property type="component" value="Unassembled WGS sequence"/>
</dbReference>
<dbReference type="SUPFAM" id="SSF46785">
    <property type="entry name" value="Winged helix' DNA-binding domain"/>
    <property type="match status" value="1"/>
</dbReference>
<accession>A0A3D9LBN1</accession>
<dbReference type="PANTHER" id="PTHR33164:SF99">
    <property type="entry name" value="MARR FAMILY REGULATORY PROTEIN"/>
    <property type="match status" value="1"/>
</dbReference>
<protein>
    <submittedName>
        <fullName evidence="2">DNA-binding MarR family transcriptional regulator</fullName>
    </submittedName>
</protein>
<dbReference type="AlphaFoldDB" id="A0A3D9LBN1"/>
<dbReference type="OrthoDB" id="3821431at2"/>
<reference evidence="2 3" key="1">
    <citation type="submission" date="2018-07" db="EMBL/GenBank/DDBJ databases">
        <title>Sequencing the genomes of 1000 actinobacteria strains.</title>
        <authorList>
            <person name="Klenk H.-P."/>
        </authorList>
    </citation>
    <scope>NUCLEOTIDE SEQUENCE [LARGE SCALE GENOMIC DNA]</scope>
    <source>
        <strain evidence="2 3">DSM 14442</strain>
    </source>
</reference>
<gene>
    <name evidence="2" type="ORF">C8E99_0376</name>
</gene>
<dbReference type="GO" id="GO:0003677">
    <property type="term" value="F:DNA binding"/>
    <property type="evidence" value="ECO:0007669"/>
    <property type="project" value="UniProtKB-KW"/>
</dbReference>
<dbReference type="EMBL" id="QREH01000001">
    <property type="protein sequence ID" value="REE02603.1"/>
    <property type="molecule type" value="Genomic_DNA"/>
</dbReference>
<evidence type="ECO:0000313" key="3">
    <source>
        <dbReference type="Proteomes" id="UP000256727"/>
    </source>
</evidence>
<dbReference type="Gene3D" id="1.10.10.10">
    <property type="entry name" value="Winged helix-like DNA-binding domain superfamily/Winged helix DNA-binding domain"/>
    <property type="match status" value="1"/>
</dbReference>
<dbReference type="InterPro" id="IPR000835">
    <property type="entry name" value="HTH_MarR-typ"/>
</dbReference>
<proteinExistence type="predicted"/>
<evidence type="ECO:0000313" key="2">
    <source>
        <dbReference type="EMBL" id="REE02603.1"/>
    </source>
</evidence>
<feature type="domain" description="HTH marR-type" evidence="1">
    <location>
        <begin position="25"/>
        <end position="161"/>
    </location>
</feature>
<keyword evidence="2" id="KW-0238">DNA-binding</keyword>
<name>A0A3D9LBN1_9MICC</name>
<dbReference type="Pfam" id="PF12802">
    <property type="entry name" value="MarR_2"/>
    <property type="match status" value="1"/>
</dbReference>
<dbReference type="GO" id="GO:0003700">
    <property type="term" value="F:DNA-binding transcription factor activity"/>
    <property type="evidence" value="ECO:0007669"/>
    <property type="project" value="InterPro"/>
</dbReference>
<sequence>MTSSSEGTDAWSRTSAPGASEAGVDRQAWRAYFEATALLQDGLDRTLKESAELHLADYNLLLLLSEAPAGRLRMGELARLMVFSPSRVTYQVKTLEQRGLVERCAAATDRRGAEAVITDAGRHLFRRAAAVHSRQVQDLFLDRLEDGEAETLLRVFSRLGRSLEGGEPGILNC</sequence>